<dbReference type="SUPFAM" id="SSF46785">
    <property type="entry name" value="Winged helix' DNA-binding domain"/>
    <property type="match status" value="1"/>
</dbReference>
<sequence length="160" mass="17214">MSDLAADQPATGGDDPLRLALHICFALQNTSRAFNAVYRSVLRETGLTYPQYLVMLALWEHGETTVKGLGALLRLDSGTLSPLLKRLETAGLITRSRSVSDERSVVIGLSEAGEELREPARKIPAEIQAAAGLDAADLQALDRILRQLTRSLDSAADSAD</sequence>
<dbReference type="PANTHER" id="PTHR33164:SF5">
    <property type="entry name" value="ORGANIC HYDROPEROXIDE RESISTANCE TRANSCRIPTIONAL REGULATOR"/>
    <property type="match status" value="1"/>
</dbReference>
<comment type="subcellular location">
    <subcellularLocation>
        <location evidence="1">Cytoplasm</location>
    </subcellularLocation>
</comment>
<dbReference type="Proteomes" id="UP000778578">
    <property type="component" value="Unassembled WGS sequence"/>
</dbReference>
<evidence type="ECO:0000256" key="5">
    <source>
        <dbReference type="ARBA" id="ARBA00023163"/>
    </source>
</evidence>
<dbReference type="EMBL" id="JAINZZ010000081">
    <property type="protein sequence ID" value="MBY8882661.1"/>
    <property type="molecule type" value="Genomic_DNA"/>
</dbReference>
<keyword evidence="3" id="KW-0805">Transcription regulation</keyword>
<reference evidence="7 8" key="1">
    <citation type="submission" date="2021-08" db="EMBL/GenBank/DDBJ databases">
        <title>WGS of actinomycetes from Thailand.</title>
        <authorList>
            <person name="Thawai C."/>
        </authorList>
    </citation>
    <scope>NUCLEOTIDE SEQUENCE [LARGE SCALE GENOMIC DNA]</scope>
    <source>
        <strain evidence="7 8">PLK6-54</strain>
    </source>
</reference>
<evidence type="ECO:0000256" key="4">
    <source>
        <dbReference type="ARBA" id="ARBA00023125"/>
    </source>
</evidence>
<gene>
    <name evidence="7" type="ORF">K7862_34225</name>
</gene>
<dbReference type="PROSITE" id="PS50995">
    <property type="entry name" value="HTH_MARR_2"/>
    <property type="match status" value="1"/>
</dbReference>
<keyword evidence="5" id="KW-0804">Transcription</keyword>
<protein>
    <submittedName>
        <fullName evidence="7">MarR family transcriptional regulator</fullName>
    </submittedName>
</protein>
<keyword evidence="8" id="KW-1185">Reference proteome</keyword>
<dbReference type="InterPro" id="IPR039422">
    <property type="entry name" value="MarR/SlyA-like"/>
</dbReference>
<evidence type="ECO:0000256" key="2">
    <source>
        <dbReference type="ARBA" id="ARBA00022490"/>
    </source>
</evidence>
<keyword evidence="4" id="KW-0238">DNA-binding</keyword>
<dbReference type="InterPro" id="IPR036388">
    <property type="entry name" value="WH-like_DNA-bd_sf"/>
</dbReference>
<dbReference type="InterPro" id="IPR055166">
    <property type="entry name" value="Transc_reg_Sar_Rot_HTH"/>
</dbReference>
<dbReference type="SMART" id="SM00347">
    <property type="entry name" value="HTH_MARR"/>
    <property type="match status" value="1"/>
</dbReference>
<evidence type="ECO:0000256" key="1">
    <source>
        <dbReference type="ARBA" id="ARBA00004496"/>
    </source>
</evidence>
<accession>A0ABS7QIN7</accession>
<comment type="caution">
    <text evidence="7">The sequence shown here is derived from an EMBL/GenBank/DDBJ whole genome shotgun (WGS) entry which is preliminary data.</text>
</comment>
<feature type="domain" description="HTH marR-type" evidence="6">
    <location>
        <begin position="20"/>
        <end position="150"/>
    </location>
</feature>
<dbReference type="PANTHER" id="PTHR33164">
    <property type="entry name" value="TRANSCRIPTIONAL REGULATOR, MARR FAMILY"/>
    <property type="match status" value="1"/>
</dbReference>
<name>A0ABS7QIN7_9ACTN</name>
<dbReference type="Gene3D" id="1.10.10.10">
    <property type="entry name" value="Winged helix-like DNA-binding domain superfamily/Winged helix DNA-binding domain"/>
    <property type="match status" value="1"/>
</dbReference>
<organism evidence="7 8">
    <name type="scientific">Actinacidiphila acidipaludis</name>
    <dbReference type="NCBI Taxonomy" id="2873382"/>
    <lineage>
        <taxon>Bacteria</taxon>
        <taxon>Bacillati</taxon>
        <taxon>Actinomycetota</taxon>
        <taxon>Actinomycetes</taxon>
        <taxon>Kitasatosporales</taxon>
        <taxon>Streptomycetaceae</taxon>
        <taxon>Actinacidiphila</taxon>
    </lineage>
</organism>
<dbReference type="InterPro" id="IPR000835">
    <property type="entry name" value="HTH_MarR-typ"/>
</dbReference>
<dbReference type="InterPro" id="IPR036390">
    <property type="entry name" value="WH_DNA-bd_sf"/>
</dbReference>
<evidence type="ECO:0000256" key="3">
    <source>
        <dbReference type="ARBA" id="ARBA00023015"/>
    </source>
</evidence>
<dbReference type="Pfam" id="PF22381">
    <property type="entry name" value="Staph_reg_Sar_Rot"/>
    <property type="match status" value="1"/>
</dbReference>
<dbReference type="RefSeq" id="WP_222969160.1">
    <property type="nucleotide sequence ID" value="NZ_JAINZZ010000081.1"/>
</dbReference>
<evidence type="ECO:0000259" key="6">
    <source>
        <dbReference type="PROSITE" id="PS50995"/>
    </source>
</evidence>
<keyword evidence="2" id="KW-0963">Cytoplasm</keyword>
<proteinExistence type="predicted"/>
<evidence type="ECO:0000313" key="8">
    <source>
        <dbReference type="Proteomes" id="UP000778578"/>
    </source>
</evidence>
<evidence type="ECO:0000313" key="7">
    <source>
        <dbReference type="EMBL" id="MBY8882661.1"/>
    </source>
</evidence>